<dbReference type="EMBL" id="CABVPY010000082">
    <property type="protein sequence ID" value="VWC41789.1"/>
    <property type="molecule type" value="Genomic_DNA"/>
</dbReference>
<dbReference type="Gene3D" id="1.10.760.10">
    <property type="entry name" value="Cytochrome c-like domain"/>
    <property type="match status" value="1"/>
</dbReference>
<proteinExistence type="predicted"/>
<evidence type="ECO:0000313" key="7">
    <source>
        <dbReference type="EMBL" id="VWC41789.1"/>
    </source>
</evidence>
<keyword evidence="2 4" id="KW-0479">Metal-binding</keyword>
<accession>A0A6P2RW74</accession>
<dbReference type="InterPro" id="IPR009056">
    <property type="entry name" value="Cyt_c-like_dom"/>
</dbReference>
<keyword evidence="5" id="KW-0812">Transmembrane</keyword>
<protein>
    <submittedName>
        <fullName evidence="7">FixOc</fullName>
    </submittedName>
</protein>
<keyword evidence="5" id="KW-0472">Membrane</keyword>
<organism evidence="7 8">
    <name type="scientific">Burkholderia lata (strain ATCC 17760 / DSM 23089 / LMG 22485 / NCIMB 9086 / R18194 / 383)</name>
    <dbReference type="NCBI Taxonomy" id="482957"/>
    <lineage>
        <taxon>Bacteria</taxon>
        <taxon>Pseudomonadati</taxon>
        <taxon>Pseudomonadota</taxon>
        <taxon>Betaproteobacteria</taxon>
        <taxon>Burkholderiales</taxon>
        <taxon>Burkholderiaceae</taxon>
        <taxon>Burkholderia</taxon>
        <taxon>Burkholderia cepacia complex</taxon>
    </lineage>
</organism>
<dbReference type="InterPro" id="IPR003468">
    <property type="entry name" value="Cyt_c_oxidase_monohaem-su/FixO"/>
</dbReference>
<evidence type="ECO:0000256" key="3">
    <source>
        <dbReference type="ARBA" id="ARBA00023004"/>
    </source>
</evidence>
<feature type="domain" description="Cytochrome c" evidence="6">
    <location>
        <begin position="44"/>
        <end position="184"/>
    </location>
</feature>
<evidence type="ECO:0000256" key="2">
    <source>
        <dbReference type="ARBA" id="ARBA00022723"/>
    </source>
</evidence>
<feature type="transmembrane region" description="Helical" evidence="5">
    <location>
        <begin position="7"/>
        <end position="27"/>
    </location>
</feature>
<evidence type="ECO:0000256" key="4">
    <source>
        <dbReference type="PROSITE-ProRule" id="PRU00433"/>
    </source>
</evidence>
<dbReference type="Pfam" id="PF02433">
    <property type="entry name" value="FixO"/>
    <property type="match status" value="1"/>
</dbReference>
<reference evidence="7 8" key="1">
    <citation type="submission" date="2019-09" db="EMBL/GenBank/DDBJ databases">
        <authorList>
            <person name="Depoorter E."/>
        </authorList>
    </citation>
    <scope>NUCLEOTIDE SEQUENCE [LARGE SCALE GENOMIC DNA]</scope>
    <source>
        <strain evidence="7">LMG 6863</strain>
    </source>
</reference>
<dbReference type="Proteomes" id="UP000494170">
    <property type="component" value="Unassembled WGS sequence"/>
</dbReference>
<sequence length="199" mass="21993">MKRIMTVIIGSLILIAISMVVLIAMPYRELEKEKAPEKLSPYTLAQLRGRATYVSLGCATCHSQQPRPAAMGPDALRGWGRAAVPSDYVYDYPHQLGTSRTGPDLFNIGARQPSFDWQLAHLYQPRAVTPGSVMPAFPYLFRNVDTPLAGDTVVKLPPSFSPEHGQIVATQEALDLVEYLVGLNHTYPVEKSEEEGRVK</sequence>
<dbReference type="GO" id="GO:0009055">
    <property type="term" value="F:electron transfer activity"/>
    <property type="evidence" value="ECO:0007669"/>
    <property type="project" value="InterPro"/>
</dbReference>
<evidence type="ECO:0000256" key="5">
    <source>
        <dbReference type="SAM" id="Phobius"/>
    </source>
</evidence>
<keyword evidence="5" id="KW-1133">Transmembrane helix</keyword>
<evidence type="ECO:0000256" key="1">
    <source>
        <dbReference type="ARBA" id="ARBA00022617"/>
    </source>
</evidence>
<dbReference type="PROSITE" id="PS51007">
    <property type="entry name" value="CYTC"/>
    <property type="match status" value="1"/>
</dbReference>
<dbReference type="AlphaFoldDB" id="A0A6P2RW74"/>
<keyword evidence="3 4" id="KW-0408">Iron</keyword>
<evidence type="ECO:0000259" key="6">
    <source>
        <dbReference type="PROSITE" id="PS51007"/>
    </source>
</evidence>
<dbReference type="GO" id="GO:0046872">
    <property type="term" value="F:metal ion binding"/>
    <property type="evidence" value="ECO:0007669"/>
    <property type="project" value="UniProtKB-KW"/>
</dbReference>
<keyword evidence="1 4" id="KW-0349">Heme</keyword>
<name>A0A6P2RW74_BURL3</name>
<evidence type="ECO:0000313" key="8">
    <source>
        <dbReference type="Proteomes" id="UP000494170"/>
    </source>
</evidence>
<dbReference type="RefSeq" id="WP_174947022.1">
    <property type="nucleotide sequence ID" value="NZ_CABVPY010000082.1"/>
</dbReference>
<dbReference type="GO" id="GO:0020037">
    <property type="term" value="F:heme binding"/>
    <property type="evidence" value="ECO:0007669"/>
    <property type="project" value="InterPro"/>
</dbReference>
<dbReference type="SUPFAM" id="SSF46626">
    <property type="entry name" value="Cytochrome c"/>
    <property type="match status" value="1"/>
</dbReference>
<dbReference type="InterPro" id="IPR036909">
    <property type="entry name" value="Cyt_c-like_dom_sf"/>
</dbReference>
<gene>
    <name evidence="7" type="ORF">BLA6863_07092</name>
</gene>